<proteinExistence type="predicted"/>
<dbReference type="OrthoDB" id="66418at2759"/>
<dbReference type="EMBL" id="CAAALY010089626">
    <property type="protein sequence ID" value="VEL27757.1"/>
    <property type="molecule type" value="Genomic_DNA"/>
</dbReference>
<gene>
    <name evidence="1" type="ORF">PXEA_LOCUS21197</name>
</gene>
<evidence type="ECO:0000313" key="1">
    <source>
        <dbReference type="EMBL" id="VEL27757.1"/>
    </source>
</evidence>
<accession>A0A3S5FEV5</accession>
<dbReference type="AlphaFoldDB" id="A0A3S5FEV5"/>
<organism evidence="1 2">
    <name type="scientific">Protopolystoma xenopodis</name>
    <dbReference type="NCBI Taxonomy" id="117903"/>
    <lineage>
        <taxon>Eukaryota</taxon>
        <taxon>Metazoa</taxon>
        <taxon>Spiralia</taxon>
        <taxon>Lophotrochozoa</taxon>
        <taxon>Platyhelminthes</taxon>
        <taxon>Monogenea</taxon>
        <taxon>Polyopisthocotylea</taxon>
        <taxon>Polystomatidea</taxon>
        <taxon>Polystomatidae</taxon>
        <taxon>Protopolystoma</taxon>
    </lineage>
</organism>
<comment type="caution">
    <text evidence="1">The sequence shown here is derived from an EMBL/GenBank/DDBJ whole genome shotgun (WGS) entry which is preliminary data.</text>
</comment>
<reference evidence="1" key="1">
    <citation type="submission" date="2018-11" db="EMBL/GenBank/DDBJ databases">
        <authorList>
            <consortium name="Pathogen Informatics"/>
        </authorList>
    </citation>
    <scope>NUCLEOTIDE SEQUENCE</scope>
</reference>
<sequence>MVDATATNPDWLLPALRAAAKCTLLQATYLALRGQAEEAADLLNRLVKAHDATDGMIASPVVKMNALVKTACLAMTVNQVGSGLEVDFI</sequence>
<evidence type="ECO:0000313" key="2">
    <source>
        <dbReference type="Proteomes" id="UP000784294"/>
    </source>
</evidence>
<dbReference type="Proteomes" id="UP000784294">
    <property type="component" value="Unassembled WGS sequence"/>
</dbReference>
<keyword evidence="2" id="KW-1185">Reference proteome</keyword>
<protein>
    <submittedName>
        <fullName evidence="1">Uncharacterized protein</fullName>
    </submittedName>
</protein>
<name>A0A3S5FEV5_9PLAT</name>